<dbReference type="HAMAP" id="MF_01547">
    <property type="entry name" value="RNA_methyltr_E"/>
    <property type="match status" value="1"/>
</dbReference>
<accession>A0A090AK89</accession>
<protein>
    <recommendedName>
        <fullName evidence="7 11">Ribosomal RNA large subunit methyltransferase E</fullName>
        <ecNumber evidence="6 11">2.1.1.166</ecNumber>
    </recommendedName>
    <alternativeName>
        <fullName evidence="9 11">23S rRNA Um2552 methyltransferase</fullName>
    </alternativeName>
    <alternativeName>
        <fullName evidence="8 11">rRNA (uridine-2'-O-)-methyltransferase</fullName>
    </alternativeName>
</protein>
<feature type="binding site" evidence="11">
    <location>
        <position position="62"/>
    </location>
    <ligand>
        <name>S-adenosyl-L-methionine</name>
        <dbReference type="ChEBI" id="CHEBI:59789"/>
    </ligand>
</feature>
<keyword evidence="15" id="KW-1185">Reference proteome</keyword>
<comment type="function">
    <text evidence="5 11">Specifically methylates the uridine in position 2552 of 23S rRNA at the 2'-O position of the ribose in the fully assembled 50S ribosomal subunit.</text>
</comment>
<dbReference type="STRING" id="1410383.TGUWTKB_6310"/>
<comment type="similarity">
    <text evidence="11">Belongs to the class I-like SAM-binding methyltransferase superfamily. RNA methyltransferase RlmE family.</text>
</comment>
<dbReference type="PANTHER" id="PTHR10920">
    <property type="entry name" value="RIBOSOMAL RNA METHYLTRANSFERASE"/>
    <property type="match status" value="1"/>
</dbReference>
<evidence type="ECO:0000256" key="2">
    <source>
        <dbReference type="ARBA" id="ARBA00022603"/>
    </source>
</evidence>
<dbReference type="RefSeq" id="WP_041063446.1">
    <property type="nucleotide sequence ID" value="NZ_AP014521.1"/>
</dbReference>
<sequence length="207" mass="24084">MKKKRSSSSYHWIKKHFNDQYVQEAHSKKLRSRAWFKLEQINKSEKIFKNGMIIIDLGSSPGGWSQYAQKYIQKKGMIISCDIMPMKPIQKVKFFQGDFFDSFFLEKITKCLNNKKAHIIMSDMSPNLSGISAIDIPKSINLLNSVLNFSCNFLRNNGTLLTKTFLGKDFDQCFKNFHSIFKEIKIIKPIASKLTSREVYILAKERH</sequence>
<evidence type="ECO:0000313" key="14">
    <source>
        <dbReference type="EMBL" id="BAP58853.1"/>
    </source>
</evidence>
<comment type="catalytic activity">
    <reaction evidence="10 11">
        <text>uridine(2552) in 23S rRNA + S-adenosyl-L-methionine = 2'-O-methyluridine(2552) in 23S rRNA + S-adenosyl-L-homocysteine + H(+)</text>
        <dbReference type="Rhea" id="RHEA:42720"/>
        <dbReference type="Rhea" id="RHEA-COMP:10202"/>
        <dbReference type="Rhea" id="RHEA-COMP:10203"/>
        <dbReference type="ChEBI" id="CHEBI:15378"/>
        <dbReference type="ChEBI" id="CHEBI:57856"/>
        <dbReference type="ChEBI" id="CHEBI:59789"/>
        <dbReference type="ChEBI" id="CHEBI:65315"/>
        <dbReference type="ChEBI" id="CHEBI:74478"/>
        <dbReference type="EC" id="2.1.1.166"/>
    </reaction>
</comment>
<keyword evidence="11" id="KW-0963">Cytoplasm</keyword>
<evidence type="ECO:0000256" key="11">
    <source>
        <dbReference type="HAMAP-Rule" id="MF_01547"/>
    </source>
</evidence>
<dbReference type="HOGENOM" id="CLU_009422_4_4_6"/>
<dbReference type="EC" id="2.1.1.166" evidence="6 11"/>
<keyword evidence="1 11" id="KW-0698">rRNA processing</keyword>
<reference evidence="14 15" key="2">
    <citation type="journal article" date="2014" name="Curr. Biol.">
        <title>Symbiont-Supplemented Maternal Investment Underpinning Host's Ecological Adaptation.</title>
        <authorList>
            <person name="Kaiwa N."/>
            <person name="Hosokawa T."/>
            <person name="Nikoh N."/>
            <person name="Tanahashi M."/>
            <person name="Moriyama M."/>
            <person name="Meng X.Y."/>
            <person name="Maeda T."/>
            <person name="Yamaguchi K."/>
            <person name="Shigenobu S."/>
            <person name="Ito M."/>
            <person name="Fukatsu T."/>
        </authorList>
    </citation>
    <scope>NUCLEOTIDE SEQUENCE [LARGE SCALE GENOMIC DNA]</scope>
    <source>
        <strain evidence="14 15">UwTKB</strain>
    </source>
</reference>
<evidence type="ECO:0000256" key="10">
    <source>
        <dbReference type="ARBA" id="ARBA00048970"/>
    </source>
</evidence>
<dbReference type="InterPro" id="IPR015507">
    <property type="entry name" value="rRNA-MeTfrase_E"/>
</dbReference>
<evidence type="ECO:0000313" key="15">
    <source>
        <dbReference type="Proteomes" id="UP000031627"/>
    </source>
</evidence>
<feature type="binding site" evidence="11">
    <location>
        <position position="64"/>
    </location>
    <ligand>
        <name>S-adenosyl-L-methionine</name>
        <dbReference type="ChEBI" id="CHEBI:59789"/>
    </ligand>
</feature>
<feature type="binding site" evidence="11">
    <location>
        <position position="82"/>
    </location>
    <ligand>
        <name>S-adenosyl-L-methionine</name>
        <dbReference type="ChEBI" id="CHEBI:59789"/>
    </ligand>
</feature>
<evidence type="ECO:0000256" key="7">
    <source>
        <dbReference type="ARBA" id="ARBA00041129"/>
    </source>
</evidence>
<evidence type="ECO:0000256" key="6">
    <source>
        <dbReference type="ARBA" id="ARBA00038861"/>
    </source>
</evidence>
<feature type="binding site" evidence="11">
    <location>
        <position position="98"/>
    </location>
    <ligand>
        <name>S-adenosyl-L-methionine</name>
        <dbReference type="ChEBI" id="CHEBI:59789"/>
    </ligand>
</feature>
<evidence type="ECO:0000256" key="9">
    <source>
        <dbReference type="ARBA" id="ARBA00042745"/>
    </source>
</evidence>
<name>A0A090AK89_9ENTR</name>
<dbReference type="AlphaFoldDB" id="A0A090AK89"/>
<evidence type="ECO:0000256" key="3">
    <source>
        <dbReference type="ARBA" id="ARBA00022679"/>
    </source>
</evidence>
<keyword evidence="3 11" id="KW-0808">Transferase</keyword>
<feature type="active site" description="Proton acceptor" evidence="11 12">
    <location>
        <position position="163"/>
    </location>
</feature>
<evidence type="ECO:0000256" key="12">
    <source>
        <dbReference type="PIRSR" id="PIRSR005461-1"/>
    </source>
</evidence>
<evidence type="ECO:0000256" key="4">
    <source>
        <dbReference type="ARBA" id="ARBA00022691"/>
    </source>
</evidence>
<dbReference type="KEGG" id="sbw:TGUWTKB_6310"/>
<proteinExistence type="inferred from homology"/>
<dbReference type="Pfam" id="PF01728">
    <property type="entry name" value="FtsJ"/>
    <property type="match status" value="1"/>
</dbReference>
<feature type="domain" description="Ribosomal RNA methyltransferase FtsJ" evidence="13">
    <location>
        <begin position="31"/>
        <end position="205"/>
    </location>
</feature>
<dbReference type="GO" id="GO:0008650">
    <property type="term" value="F:rRNA (uridine-2'-O-)-methyltransferase activity"/>
    <property type="evidence" value="ECO:0007669"/>
    <property type="project" value="UniProtKB-UniRule"/>
</dbReference>
<feature type="binding site" evidence="11">
    <location>
        <position position="123"/>
    </location>
    <ligand>
        <name>S-adenosyl-L-methionine</name>
        <dbReference type="ChEBI" id="CHEBI:59789"/>
    </ligand>
</feature>
<keyword evidence="4 11" id="KW-0949">S-adenosyl-L-methionine</keyword>
<dbReference type="EMBL" id="AP014521">
    <property type="protein sequence ID" value="BAP58853.1"/>
    <property type="molecule type" value="Genomic_DNA"/>
</dbReference>
<keyword evidence="2 11" id="KW-0489">Methyltransferase</keyword>
<gene>
    <name evidence="11" type="primary">rlmE</name>
    <name evidence="11" type="synonym">ftsJ</name>
    <name evidence="11 14" type="synonym">rrmJ</name>
    <name evidence="14" type="ORF">TGUWTKB_6310</name>
</gene>
<dbReference type="SUPFAM" id="SSF53335">
    <property type="entry name" value="S-adenosyl-L-methionine-dependent methyltransferases"/>
    <property type="match status" value="1"/>
</dbReference>
<comment type="subcellular location">
    <subcellularLocation>
        <location evidence="11">Cytoplasm</location>
    </subcellularLocation>
</comment>
<dbReference type="PIRSF" id="PIRSF005461">
    <property type="entry name" value="23S_rRNA_mtase"/>
    <property type="match status" value="1"/>
</dbReference>
<dbReference type="Proteomes" id="UP000031627">
    <property type="component" value="Chromosome"/>
</dbReference>
<dbReference type="InterPro" id="IPR029063">
    <property type="entry name" value="SAM-dependent_MTases_sf"/>
</dbReference>
<reference evidence="15" key="1">
    <citation type="submission" date="2013-11" db="EMBL/GenBank/DDBJ databases">
        <title>Symbiont-containing voluminous jelly as an extraordinary maternal gift for overwintering insect nymphs.</title>
        <authorList>
            <person name="Kaiwa N."/>
            <person name="Hosokawa T."/>
            <person name="Nikoh N."/>
            <person name="Meng X.Y."/>
            <person name="Tanahashi M."/>
            <person name="Moriyama M."/>
            <person name="Maeda T."/>
            <person name="Yamaguchi K."/>
            <person name="Shigenobu S."/>
            <person name="Ito M."/>
            <person name="Fukatsu T."/>
        </authorList>
    </citation>
    <scope>NUCLEOTIDE SEQUENCE [LARGE SCALE GENOMIC DNA]</scope>
    <source>
        <strain evidence="15">UwTKB</strain>
    </source>
</reference>
<dbReference type="PANTHER" id="PTHR10920:SF18">
    <property type="entry name" value="RRNA METHYLTRANSFERASE 2, MITOCHONDRIAL"/>
    <property type="match status" value="1"/>
</dbReference>
<dbReference type="GO" id="GO:0005737">
    <property type="term" value="C:cytoplasm"/>
    <property type="evidence" value="ECO:0007669"/>
    <property type="project" value="UniProtKB-SubCell"/>
</dbReference>
<evidence type="ECO:0000259" key="13">
    <source>
        <dbReference type="Pfam" id="PF01728"/>
    </source>
</evidence>
<organism evidence="14 15">
    <name type="scientific">Candidatus Tachikawaea gelatinosa</name>
    <dbReference type="NCBI Taxonomy" id="1410383"/>
    <lineage>
        <taxon>Bacteria</taxon>
        <taxon>Pseudomonadati</taxon>
        <taxon>Pseudomonadota</taxon>
        <taxon>Gammaproteobacteria</taxon>
        <taxon>Enterobacterales</taxon>
        <taxon>Enterobacteriaceae</taxon>
        <taxon>Candidatus Tachikawaea</taxon>
    </lineage>
</organism>
<dbReference type="InterPro" id="IPR002877">
    <property type="entry name" value="RNA_MeTrfase_FtsJ_dom"/>
</dbReference>
<evidence type="ECO:0000256" key="5">
    <source>
        <dbReference type="ARBA" id="ARBA00037569"/>
    </source>
</evidence>
<dbReference type="OrthoDB" id="9790080at2"/>
<evidence type="ECO:0000256" key="8">
    <source>
        <dbReference type="ARBA" id="ARBA00041995"/>
    </source>
</evidence>
<dbReference type="InterPro" id="IPR050082">
    <property type="entry name" value="RNA_methyltr_RlmE"/>
</dbReference>
<evidence type="ECO:0000256" key="1">
    <source>
        <dbReference type="ARBA" id="ARBA00022552"/>
    </source>
</evidence>
<dbReference type="Gene3D" id="3.40.50.150">
    <property type="entry name" value="Vaccinia Virus protein VP39"/>
    <property type="match status" value="1"/>
</dbReference>
<dbReference type="CDD" id="cd02440">
    <property type="entry name" value="AdoMet_MTases"/>
    <property type="match status" value="1"/>
</dbReference>